<dbReference type="PANTHER" id="PTHR36578:SF1">
    <property type="entry name" value="APPLE DOMAIN-CONTAINING PROTEIN"/>
    <property type="match status" value="1"/>
</dbReference>
<accession>A0ABR3P651</accession>
<dbReference type="PANTHER" id="PTHR36578">
    <property type="entry name" value="CHROMOSOME 15, WHOLE GENOME SHOTGUN SEQUENCE"/>
    <property type="match status" value="1"/>
</dbReference>
<dbReference type="RefSeq" id="XP_069197810.1">
    <property type="nucleotide sequence ID" value="XM_069345610.1"/>
</dbReference>
<organism evidence="3 4">
    <name type="scientific">Neodothiora populina</name>
    <dbReference type="NCBI Taxonomy" id="2781224"/>
    <lineage>
        <taxon>Eukaryota</taxon>
        <taxon>Fungi</taxon>
        <taxon>Dikarya</taxon>
        <taxon>Ascomycota</taxon>
        <taxon>Pezizomycotina</taxon>
        <taxon>Dothideomycetes</taxon>
        <taxon>Dothideomycetidae</taxon>
        <taxon>Dothideales</taxon>
        <taxon>Dothioraceae</taxon>
        <taxon>Neodothiora</taxon>
    </lineage>
</organism>
<keyword evidence="4" id="KW-1185">Reference proteome</keyword>
<evidence type="ECO:0000256" key="2">
    <source>
        <dbReference type="SAM" id="SignalP"/>
    </source>
</evidence>
<feature type="signal peptide" evidence="2">
    <location>
        <begin position="1"/>
        <end position="16"/>
    </location>
</feature>
<keyword evidence="2" id="KW-0732">Signal</keyword>
<sequence length="357" mass="38350">MRNFALIPAFIGLALAAPRPQDIALDEIEALPTVAVVTPALVVASQSASVLPLESQLAAASSAIVADPAIGTPAAEKRNLAERDGTCAPYPKGAGPVPSPDTPDAFLNSKTLNDMSEYAVVPDGYKEEFKGAKASLSAYSYMGLYTLDSYDTLSCANRCDRAQGCVAFNVYIERDPSLDANNQKCPNPPSTINYKCTLWGAPVCDDQATNFGQYRAQFKVVITGSNAYNKNTPPAAVDGFLGPSALGGAIRAPPETGSYLTYQYFPFSQKQGYTPQTCAAGCKTITEENSKNPKKDGSYQSCVQFNSYVLSKNGTPLGLYCSFYADVWGPQYADNYGQYRGSDRYTVSQSYSYCLEQ</sequence>
<evidence type="ECO:0000313" key="3">
    <source>
        <dbReference type="EMBL" id="KAL1301534.1"/>
    </source>
</evidence>
<gene>
    <name evidence="3" type="ORF">AAFC00_005775</name>
</gene>
<dbReference type="GeneID" id="95979474"/>
<name>A0ABR3P651_9PEZI</name>
<proteinExistence type="predicted"/>
<dbReference type="EMBL" id="JBFMKM010000013">
    <property type="protein sequence ID" value="KAL1301534.1"/>
    <property type="molecule type" value="Genomic_DNA"/>
</dbReference>
<evidence type="ECO:0000313" key="4">
    <source>
        <dbReference type="Proteomes" id="UP001562354"/>
    </source>
</evidence>
<feature type="chain" id="PRO_5045634404" evidence="2">
    <location>
        <begin position="17"/>
        <end position="357"/>
    </location>
</feature>
<protein>
    <submittedName>
        <fullName evidence="3">Uncharacterized protein</fullName>
    </submittedName>
</protein>
<reference evidence="3 4" key="1">
    <citation type="submission" date="2024-07" db="EMBL/GenBank/DDBJ databases">
        <title>Draft sequence of the Neodothiora populina.</title>
        <authorList>
            <person name="Drown D.D."/>
            <person name="Schuette U.S."/>
            <person name="Buechlein A.B."/>
            <person name="Rusch D.R."/>
            <person name="Winton L.W."/>
            <person name="Adams G.A."/>
        </authorList>
    </citation>
    <scope>NUCLEOTIDE SEQUENCE [LARGE SCALE GENOMIC DNA]</scope>
    <source>
        <strain evidence="3 4">CPC 39397</strain>
    </source>
</reference>
<feature type="region of interest" description="Disordered" evidence="1">
    <location>
        <begin position="81"/>
        <end position="100"/>
    </location>
</feature>
<comment type="caution">
    <text evidence="3">The sequence shown here is derived from an EMBL/GenBank/DDBJ whole genome shotgun (WGS) entry which is preliminary data.</text>
</comment>
<dbReference type="Proteomes" id="UP001562354">
    <property type="component" value="Unassembled WGS sequence"/>
</dbReference>
<evidence type="ECO:0000256" key="1">
    <source>
        <dbReference type="SAM" id="MobiDB-lite"/>
    </source>
</evidence>